<dbReference type="SUPFAM" id="SSF48452">
    <property type="entry name" value="TPR-like"/>
    <property type="match status" value="1"/>
</dbReference>
<proteinExistence type="predicted"/>
<dbReference type="RefSeq" id="WP_005824503.1">
    <property type="nucleotide sequence ID" value="NZ_ACQL01000100.1"/>
</dbReference>
<name>C5S2S4_9PAST</name>
<dbReference type="InterPro" id="IPR011990">
    <property type="entry name" value="TPR-like_helical_dom_sf"/>
</dbReference>
<evidence type="ECO:0000313" key="2">
    <source>
        <dbReference type="Proteomes" id="UP000005532"/>
    </source>
</evidence>
<dbReference type="AlphaFoldDB" id="C5S2S4"/>
<dbReference type="Gene3D" id="3.40.50.2000">
    <property type="entry name" value="Glycogen Phosphorylase B"/>
    <property type="match status" value="1"/>
</dbReference>
<dbReference type="Proteomes" id="UP000005532">
    <property type="component" value="Unassembled WGS sequence"/>
</dbReference>
<organism evidence="1 2">
    <name type="scientific">Actinobacillus minor NM305</name>
    <dbReference type="NCBI Taxonomy" id="637911"/>
    <lineage>
        <taxon>Bacteria</taxon>
        <taxon>Pseudomonadati</taxon>
        <taxon>Pseudomonadota</taxon>
        <taxon>Gammaproteobacteria</taxon>
        <taxon>Pasteurellales</taxon>
        <taxon>Pasteurellaceae</taxon>
        <taxon>Actinobacillus</taxon>
    </lineage>
</organism>
<dbReference type="OrthoDB" id="238183at2"/>
<dbReference type="SUPFAM" id="SSF53756">
    <property type="entry name" value="UDP-Glycosyltransferase/glycogen phosphorylase"/>
    <property type="match status" value="1"/>
</dbReference>
<sequence length="397" mass="45862">MTEEEKKLSIEEAEKADLVKILEMERGMVTQADFIKILGEYDNYILKYPDVLTAYVNRANTLQKLGLYEMALRDVDYAISRKKNYGFAYCHRSFISILLGRYEEGWKEFEWRLDGMVKDSTVKDWPISRWQGEDLNGNTLIILPEQGLGDVIQFIRYAIVAKEQGLNIVVKNRDALDGLLSYSLRKHGIPILGRDPIPSAVAAYAHVMSFPHLFKTTLENIPYSGKYLEVEPEFEQKWRNLLGQKGYKKRIGVVWAGSKDHNRFRSRNMSFEQISSLFALDAEFYCLQKEVDPEDREKAKAFSNLSFWDDKIESFSDTAGLVSQLDLVISVDTSVAHLSAAMAIPTWIMITYNPDFRWLLGRDDSPWYDSVRLFRQSISLTWESVIENVKEALKKEL</sequence>
<dbReference type="EMBL" id="ACQL01000100">
    <property type="protein sequence ID" value="EER46849.1"/>
    <property type="molecule type" value="Genomic_DNA"/>
</dbReference>
<reference evidence="1 2" key="1">
    <citation type="journal article" date="2010" name="Vet. Microbiol.">
        <title>Production of haemolysins by strains of the Actinobacillus minor/porcitonsillarum complex.</title>
        <authorList>
            <person name="Arya G."/>
            <person name="Niven D.F."/>
        </authorList>
    </citation>
    <scope>NUCLEOTIDE SEQUENCE [LARGE SCALE GENOMIC DNA]</scope>
    <source>
        <strain evidence="1 2">NM305</strain>
    </source>
</reference>
<comment type="caution">
    <text evidence="1">The sequence shown here is derived from an EMBL/GenBank/DDBJ whole genome shotgun (WGS) entry which is preliminary data.</text>
</comment>
<dbReference type="Gene3D" id="1.25.40.10">
    <property type="entry name" value="Tetratricopeptide repeat domain"/>
    <property type="match status" value="1"/>
</dbReference>
<accession>C5S2S4</accession>
<protein>
    <submittedName>
        <fullName evidence="1">Tetratricopeptide repeat (TPR) family protein</fullName>
    </submittedName>
</protein>
<dbReference type="eggNOG" id="COG0859">
    <property type="taxonomic scope" value="Bacteria"/>
</dbReference>
<gene>
    <name evidence="1" type="ORF">AM305_10886</name>
</gene>
<evidence type="ECO:0000313" key="1">
    <source>
        <dbReference type="EMBL" id="EER46849.1"/>
    </source>
</evidence>